<dbReference type="PRINTS" id="PR00411">
    <property type="entry name" value="PNDRDTASEI"/>
</dbReference>
<evidence type="ECO:0000256" key="3">
    <source>
        <dbReference type="ARBA" id="ARBA00022630"/>
    </source>
</evidence>
<comment type="catalytic activity">
    <reaction evidence="8">
        <text>a quinone + NADH + H(+) = a quinol + NAD(+)</text>
        <dbReference type="Rhea" id="RHEA:46160"/>
        <dbReference type="ChEBI" id="CHEBI:15378"/>
        <dbReference type="ChEBI" id="CHEBI:24646"/>
        <dbReference type="ChEBI" id="CHEBI:57540"/>
        <dbReference type="ChEBI" id="CHEBI:57945"/>
        <dbReference type="ChEBI" id="CHEBI:132124"/>
        <dbReference type="EC" id="1.6.5.9"/>
    </reaction>
</comment>
<evidence type="ECO:0000256" key="4">
    <source>
        <dbReference type="ARBA" id="ARBA00022827"/>
    </source>
</evidence>
<dbReference type="AlphaFoldDB" id="A0A6I2TXH9"/>
<dbReference type="PANTHER" id="PTHR43706">
    <property type="entry name" value="NADH DEHYDROGENASE"/>
    <property type="match status" value="1"/>
</dbReference>
<feature type="domain" description="External alternative NADH-ubiquinone oxidoreductase-like C-terminal" evidence="10">
    <location>
        <begin position="371"/>
        <end position="424"/>
    </location>
</feature>
<keyword evidence="7" id="KW-0520">NAD</keyword>
<evidence type="ECO:0000313" key="11">
    <source>
        <dbReference type="EMBL" id="MST77442.1"/>
    </source>
</evidence>
<dbReference type="GO" id="GO:0050136">
    <property type="term" value="F:NADH dehydrogenase (quinone) (non-electrogenic) activity"/>
    <property type="evidence" value="ECO:0007669"/>
    <property type="project" value="UniProtKB-EC"/>
</dbReference>
<comment type="caution">
    <text evidence="11">The sequence shown here is derived from an EMBL/GenBank/DDBJ whole genome shotgun (WGS) entry which is preliminary data.</text>
</comment>
<dbReference type="PRINTS" id="PR00368">
    <property type="entry name" value="FADPNR"/>
</dbReference>
<evidence type="ECO:0000256" key="8">
    <source>
        <dbReference type="ARBA" id="ARBA00047599"/>
    </source>
</evidence>
<keyword evidence="6" id="KW-0560">Oxidoreductase</keyword>
<sequence>MSINIKRNQLKRVVIVGGGLGGLRLAEDLSKANLQVVLIDKNNFHQFPPLIYQIASAGIDPSSISFPFRQIFRKRKNFYFRMAEARAVFPDKKILQTSIGKIEYDYLVFAAGTTTNFYGNANIEKWAIPMKTVSEAMGLRNAVLSNLERALTCATEEERQELLNVVIVGGGATGVEIAGALSEMKRYVIPYDYPDMDSSLMHIYLLEAGDRLLAGMSQDSSKKAYEFLTSMGVDVQFGKMVTDYKDHKVLMKDGQEIPTRTFLWVSGVKAQPITGIDGDHLGRGFRIVVDEFNRIPGMDGLFAIGDQCIQTTDPAYPGGHPQLAQVAIQQAALLAKNIQKIAKADEENEKHPGSSAQNIDQQLKPFRYKNLGSMATIGRHKAVVELGKFHSQGFFAWVLWLVVHLRSILGVKNKVMVMLNWLWKYVSYNDSIRMITYATKPKEVRDRLKREQTTHLGTDLLENEEEEEEA</sequence>
<evidence type="ECO:0000256" key="6">
    <source>
        <dbReference type="ARBA" id="ARBA00023002"/>
    </source>
</evidence>
<protein>
    <recommendedName>
        <fullName evidence="2">NADH:ubiquinone reductase (non-electrogenic)</fullName>
        <ecNumber evidence="2">1.6.5.9</ecNumber>
    </recommendedName>
</protein>
<dbReference type="InterPro" id="IPR054585">
    <property type="entry name" value="NDH2-like_C"/>
</dbReference>
<dbReference type="Pfam" id="PF07992">
    <property type="entry name" value="Pyr_redox_2"/>
    <property type="match status" value="1"/>
</dbReference>
<dbReference type="InterPro" id="IPR023753">
    <property type="entry name" value="FAD/NAD-binding_dom"/>
</dbReference>
<keyword evidence="4" id="KW-0274">FAD</keyword>
<dbReference type="PANTHER" id="PTHR43706:SF47">
    <property type="entry name" value="EXTERNAL NADH-UBIQUINONE OXIDOREDUCTASE 1, MITOCHONDRIAL-RELATED"/>
    <property type="match status" value="1"/>
</dbReference>
<dbReference type="EMBL" id="VUNF01000010">
    <property type="protein sequence ID" value="MST77442.1"/>
    <property type="molecule type" value="Genomic_DNA"/>
</dbReference>
<keyword evidence="5" id="KW-0809">Transit peptide</keyword>
<evidence type="ECO:0000256" key="1">
    <source>
        <dbReference type="ARBA" id="ARBA00005272"/>
    </source>
</evidence>
<dbReference type="RefSeq" id="WP_154480890.1">
    <property type="nucleotide sequence ID" value="NZ_VUNF01000010.1"/>
</dbReference>
<reference evidence="11 12" key="1">
    <citation type="submission" date="2019-08" db="EMBL/GenBank/DDBJ databases">
        <title>In-depth cultivation of the pig gut microbiome towards novel bacterial diversity and tailored functional studies.</title>
        <authorList>
            <person name="Wylensek D."/>
            <person name="Hitch T.C.A."/>
            <person name="Clavel T."/>
        </authorList>
    </citation>
    <scope>NUCLEOTIDE SEQUENCE [LARGE SCALE GENOMIC DNA]</scope>
    <source>
        <strain evidence="11 12">LKV-178-WT-2C</strain>
    </source>
</reference>
<dbReference type="SUPFAM" id="SSF51905">
    <property type="entry name" value="FAD/NAD(P)-binding domain"/>
    <property type="match status" value="1"/>
</dbReference>
<evidence type="ECO:0000259" key="9">
    <source>
        <dbReference type="Pfam" id="PF07992"/>
    </source>
</evidence>
<organism evidence="11 12">
    <name type="scientific">Segatella copri</name>
    <dbReference type="NCBI Taxonomy" id="165179"/>
    <lineage>
        <taxon>Bacteria</taxon>
        <taxon>Pseudomonadati</taxon>
        <taxon>Bacteroidota</taxon>
        <taxon>Bacteroidia</taxon>
        <taxon>Bacteroidales</taxon>
        <taxon>Prevotellaceae</taxon>
        <taxon>Segatella</taxon>
    </lineage>
</organism>
<evidence type="ECO:0000256" key="5">
    <source>
        <dbReference type="ARBA" id="ARBA00022946"/>
    </source>
</evidence>
<proteinExistence type="inferred from homology"/>
<gene>
    <name evidence="11" type="ORF">FYJ72_07080</name>
</gene>
<dbReference type="InterPro" id="IPR036188">
    <property type="entry name" value="FAD/NAD-bd_sf"/>
</dbReference>
<keyword evidence="3" id="KW-0285">Flavoprotein</keyword>
<comment type="similarity">
    <text evidence="1">Belongs to the NADH dehydrogenase family.</text>
</comment>
<accession>A0A6I2TXH9</accession>
<name>A0A6I2TXH9_9BACT</name>
<evidence type="ECO:0000256" key="7">
    <source>
        <dbReference type="ARBA" id="ARBA00023027"/>
    </source>
</evidence>
<dbReference type="Gene3D" id="3.50.50.100">
    <property type="match status" value="1"/>
</dbReference>
<feature type="domain" description="FAD/NAD(P)-binding" evidence="9">
    <location>
        <begin position="12"/>
        <end position="331"/>
    </location>
</feature>
<dbReference type="InterPro" id="IPR045024">
    <property type="entry name" value="NDH-2"/>
</dbReference>
<evidence type="ECO:0000313" key="12">
    <source>
        <dbReference type="Proteomes" id="UP000450161"/>
    </source>
</evidence>
<evidence type="ECO:0000256" key="2">
    <source>
        <dbReference type="ARBA" id="ARBA00012637"/>
    </source>
</evidence>
<dbReference type="EC" id="1.6.5.9" evidence="2"/>
<dbReference type="Proteomes" id="UP000450161">
    <property type="component" value="Unassembled WGS sequence"/>
</dbReference>
<dbReference type="Pfam" id="PF22366">
    <property type="entry name" value="NDH2_C"/>
    <property type="match status" value="1"/>
</dbReference>
<evidence type="ECO:0000259" key="10">
    <source>
        <dbReference type="Pfam" id="PF22366"/>
    </source>
</evidence>